<dbReference type="PROSITE" id="PS50035">
    <property type="entry name" value="PLD"/>
    <property type="match status" value="1"/>
</dbReference>
<dbReference type="EMBL" id="JADBDY010000001">
    <property type="protein sequence ID" value="MBE1457844.1"/>
    <property type="molecule type" value="Genomic_DNA"/>
</dbReference>
<dbReference type="RefSeq" id="WP_229826183.1">
    <property type="nucleotide sequence ID" value="NZ_BMXJ01000004.1"/>
</dbReference>
<gene>
    <name evidence="2" type="ORF">H4W79_002058</name>
</gene>
<sequence length="258" mass="26373">MTDSMRDPDFEEAARAASSALGNAGLRELAARVADGWPEQAVLGSVRDREAVAPVLAALAAGAVPAGEAAAFLRGLAAGHAAATGEVSVETVWTGPSSHSVPVRSTVQALLDVIAGARSELVLMTYSARRRTDIREALAEAVARGVAVSVVVETLAGAGGAIGGTEPGQAFTGIDGVRLWHWPVGRREGRGAKAHAKLAVADRSALLVSSANLTQSGVSTNMEAGLLVRGGAAPRRVAEHVAELRSRGVLERIRVGEG</sequence>
<dbReference type="Pfam" id="PF13091">
    <property type="entry name" value="PLDc_2"/>
    <property type="match status" value="1"/>
</dbReference>
<feature type="domain" description="PLD phosphodiesterase" evidence="1">
    <location>
        <begin position="190"/>
        <end position="217"/>
    </location>
</feature>
<dbReference type="CDD" id="cd09132">
    <property type="entry name" value="PLDc_unchar4"/>
    <property type="match status" value="1"/>
</dbReference>
<evidence type="ECO:0000313" key="3">
    <source>
        <dbReference type="Proteomes" id="UP000598217"/>
    </source>
</evidence>
<dbReference type="InterPro" id="IPR001736">
    <property type="entry name" value="PLipase_D/transphosphatidylase"/>
</dbReference>
<dbReference type="Gene3D" id="3.30.870.10">
    <property type="entry name" value="Endonuclease Chain A"/>
    <property type="match status" value="1"/>
</dbReference>
<proteinExistence type="predicted"/>
<evidence type="ECO:0000313" key="2">
    <source>
        <dbReference type="EMBL" id="MBE1457844.1"/>
    </source>
</evidence>
<dbReference type="SUPFAM" id="SSF56024">
    <property type="entry name" value="Phospholipase D/nuclease"/>
    <property type="match status" value="1"/>
</dbReference>
<keyword evidence="3" id="KW-1185">Reference proteome</keyword>
<dbReference type="NCBIfam" id="NF038319">
    <property type="entry name" value="DISARM_DrmC_I"/>
    <property type="match status" value="1"/>
</dbReference>
<reference evidence="2 3" key="1">
    <citation type="submission" date="2020-10" db="EMBL/GenBank/DDBJ databases">
        <title>Sequencing the genomes of 1000 actinobacteria strains.</title>
        <authorList>
            <person name="Klenk H.-P."/>
        </authorList>
    </citation>
    <scope>NUCLEOTIDE SEQUENCE [LARGE SCALE GENOMIC DNA]</scope>
    <source>
        <strain evidence="2 3">DSM 45157</strain>
    </source>
</reference>
<evidence type="ECO:0000259" key="1">
    <source>
        <dbReference type="PROSITE" id="PS50035"/>
    </source>
</evidence>
<accession>A0ABR9HFS1</accession>
<organism evidence="2 3">
    <name type="scientific">Nocardiopsis terrae</name>
    <dbReference type="NCBI Taxonomy" id="372655"/>
    <lineage>
        <taxon>Bacteria</taxon>
        <taxon>Bacillati</taxon>
        <taxon>Actinomycetota</taxon>
        <taxon>Actinomycetes</taxon>
        <taxon>Streptosporangiales</taxon>
        <taxon>Nocardiopsidaceae</taxon>
        <taxon>Nocardiopsis</taxon>
    </lineage>
</organism>
<name>A0ABR9HFS1_9ACTN</name>
<dbReference type="InterPro" id="IPR047955">
    <property type="entry name" value="DrmC-like"/>
</dbReference>
<comment type="caution">
    <text evidence="2">The sequence shown here is derived from an EMBL/GenBank/DDBJ whole genome shotgun (WGS) entry which is preliminary data.</text>
</comment>
<dbReference type="Proteomes" id="UP000598217">
    <property type="component" value="Unassembled WGS sequence"/>
</dbReference>
<dbReference type="InterPro" id="IPR025202">
    <property type="entry name" value="PLD-like_dom"/>
</dbReference>
<protein>
    <submittedName>
        <fullName evidence="2">Phosphatidylserine/phosphatidylglycerophosphate/ cardiolipin synthase-like enzyme</fullName>
    </submittedName>
</protein>